<gene>
    <name evidence="2" type="ORF">SAMN04488018_12224</name>
</gene>
<dbReference type="PANTHER" id="PTHR35535">
    <property type="entry name" value="HEAT SHOCK PROTEIN HSLJ"/>
    <property type="match status" value="1"/>
</dbReference>
<protein>
    <submittedName>
        <fullName evidence="2">Heat shock protein HslJ</fullName>
    </submittedName>
</protein>
<feature type="domain" description="DUF306" evidence="1">
    <location>
        <begin position="38"/>
        <end position="142"/>
    </location>
</feature>
<dbReference type="PROSITE" id="PS51257">
    <property type="entry name" value="PROKAR_LIPOPROTEIN"/>
    <property type="match status" value="1"/>
</dbReference>
<dbReference type="Proteomes" id="UP000183077">
    <property type="component" value="Unassembled WGS sequence"/>
</dbReference>
<reference evidence="2 3" key="1">
    <citation type="submission" date="2016-10" db="EMBL/GenBank/DDBJ databases">
        <authorList>
            <person name="de Groot N.N."/>
        </authorList>
    </citation>
    <scope>NUCLEOTIDE SEQUENCE [LARGE SCALE GENOMIC DNA]</scope>
    <source>
        <strain evidence="2 3">DSM 23048</strain>
    </source>
</reference>
<evidence type="ECO:0000259" key="1">
    <source>
        <dbReference type="Pfam" id="PF03724"/>
    </source>
</evidence>
<dbReference type="PANTHER" id="PTHR35535:SF1">
    <property type="entry name" value="HEAT SHOCK PROTEIN HSLJ"/>
    <property type="match status" value="1"/>
</dbReference>
<dbReference type="AlphaFoldDB" id="A0A1H6XJJ8"/>
<keyword evidence="2" id="KW-0346">Stress response</keyword>
<sequence length="151" mass="16974">MKKITLIIALAIITVSCNTKKEVVTNNEQVEAQVSSMALSETVWNLQELNGQAVSLDKNFPKQPNLIFTRKNDISGNLGCNNFSSNYQLKDNTITIKQIASTQMACPNLAIEQKFIEVLEQTKHVEIEKDILLLKNKDQEIIAKLKAEQDL</sequence>
<proteinExistence type="predicted"/>
<dbReference type="RefSeq" id="WP_143061439.1">
    <property type="nucleotide sequence ID" value="NZ_FNYS01000022.1"/>
</dbReference>
<dbReference type="GeneID" id="82258362"/>
<dbReference type="EMBL" id="FNYS01000022">
    <property type="protein sequence ID" value="SEJ29281.1"/>
    <property type="molecule type" value="Genomic_DNA"/>
</dbReference>
<dbReference type="InterPro" id="IPR053147">
    <property type="entry name" value="Hsp_HslJ-like"/>
</dbReference>
<dbReference type="InterPro" id="IPR038670">
    <property type="entry name" value="HslJ-like_sf"/>
</dbReference>
<organism evidence="2 3">
    <name type="scientific">Myroides marinus</name>
    <dbReference type="NCBI Taxonomy" id="703342"/>
    <lineage>
        <taxon>Bacteria</taxon>
        <taxon>Pseudomonadati</taxon>
        <taxon>Bacteroidota</taxon>
        <taxon>Flavobacteriia</taxon>
        <taxon>Flavobacteriales</taxon>
        <taxon>Flavobacteriaceae</taxon>
        <taxon>Myroides</taxon>
    </lineage>
</organism>
<accession>A0A1H6XJJ8</accession>
<name>A0A1H6XJJ8_9FLAO</name>
<evidence type="ECO:0000313" key="2">
    <source>
        <dbReference type="EMBL" id="SEJ29281.1"/>
    </source>
</evidence>
<evidence type="ECO:0000313" key="3">
    <source>
        <dbReference type="Proteomes" id="UP000183077"/>
    </source>
</evidence>
<dbReference type="InterPro" id="IPR005184">
    <property type="entry name" value="DUF306_Meta_HslJ"/>
</dbReference>
<dbReference type="Gene3D" id="2.40.128.270">
    <property type="match status" value="1"/>
</dbReference>
<dbReference type="Pfam" id="PF03724">
    <property type="entry name" value="META"/>
    <property type="match status" value="1"/>
</dbReference>